<keyword evidence="2" id="KW-1003">Cell membrane</keyword>
<feature type="transmembrane region" description="Helical" evidence="6">
    <location>
        <begin position="70"/>
        <end position="91"/>
    </location>
</feature>
<sequence length="306" mass="31213">MITVGAGVLVVGLLYYQGSGSGTDPVQLVRSSDRGWIGLALLAMVASYPVATVGVLGFVPERIGFARTALAQLAGSFVRLVIPGNLGGAALNTRLLQRSGIAPGRAVSSIGAGQLVGLVLHLLQLAFFVWLSGVRRPNTAQGAHSTEIALGCVALVAVLALLVLAVPAVRDRLVTRLRPLLEGSVARLRDLLHHPGGPALGALGQFMVSMMLTSCLYCCVRATGGDARFSAVAVAFLVGSAVGTLVPTPSGVGGVEAATAAVLGSTTGLGNSNALAAVMLFRLITLVLPVLPGWAALSWLQRAEAL</sequence>
<dbReference type="Proteomes" id="UP001500037">
    <property type="component" value="Unassembled WGS sequence"/>
</dbReference>
<accession>A0ABP4GPK8</accession>
<evidence type="ECO:0000313" key="7">
    <source>
        <dbReference type="EMBL" id="GAA1233181.1"/>
    </source>
</evidence>
<evidence type="ECO:0000256" key="3">
    <source>
        <dbReference type="ARBA" id="ARBA00022692"/>
    </source>
</evidence>
<feature type="transmembrane region" description="Helical" evidence="6">
    <location>
        <begin position="36"/>
        <end position="58"/>
    </location>
</feature>
<proteinExistence type="predicted"/>
<evidence type="ECO:0000313" key="8">
    <source>
        <dbReference type="Proteomes" id="UP001500037"/>
    </source>
</evidence>
<name>A0ABP4GPK8_9ACTN</name>
<protein>
    <recommendedName>
        <fullName evidence="9">Lysylphosphatidylglycerol synthase-like protein</fullName>
    </recommendedName>
</protein>
<evidence type="ECO:0000256" key="5">
    <source>
        <dbReference type="ARBA" id="ARBA00023136"/>
    </source>
</evidence>
<evidence type="ECO:0000256" key="4">
    <source>
        <dbReference type="ARBA" id="ARBA00022989"/>
    </source>
</evidence>
<evidence type="ECO:0000256" key="6">
    <source>
        <dbReference type="SAM" id="Phobius"/>
    </source>
</evidence>
<comment type="caution">
    <text evidence="7">The sequence shown here is derived from an EMBL/GenBank/DDBJ whole genome shotgun (WGS) entry which is preliminary data.</text>
</comment>
<dbReference type="InterPro" id="IPR022791">
    <property type="entry name" value="L-PG_synthase/AglD"/>
</dbReference>
<organism evidence="7 8">
    <name type="scientific">Kitasatospora nipponensis</name>
    <dbReference type="NCBI Taxonomy" id="258049"/>
    <lineage>
        <taxon>Bacteria</taxon>
        <taxon>Bacillati</taxon>
        <taxon>Actinomycetota</taxon>
        <taxon>Actinomycetes</taxon>
        <taxon>Kitasatosporales</taxon>
        <taxon>Streptomycetaceae</taxon>
        <taxon>Kitasatospora</taxon>
    </lineage>
</organism>
<evidence type="ECO:0000256" key="1">
    <source>
        <dbReference type="ARBA" id="ARBA00004651"/>
    </source>
</evidence>
<keyword evidence="8" id="KW-1185">Reference proteome</keyword>
<dbReference type="PANTHER" id="PTHR39087">
    <property type="entry name" value="UPF0104 MEMBRANE PROTEIN MJ1595"/>
    <property type="match status" value="1"/>
</dbReference>
<dbReference type="EMBL" id="BAAALF010000032">
    <property type="protein sequence ID" value="GAA1233181.1"/>
    <property type="molecule type" value="Genomic_DNA"/>
</dbReference>
<evidence type="ECO:0000256" key="2">
    <source>
        <dbReference type="ARBA" id="ARBA00022475"/>
    </source>
</evidence>
<feature type="transmembrane region" description="Helical" evidence="6">
    <location>
        <begin position="146"/>
        <end position="169"/>
    </location>
</feature>
<feature type="transmembrane region" description="Helical" evidence="6">
    <location>
        <begin position="274"/>
        <end position="300"/>
    </location>
</feature>
<evidence type="ECO:0008006" key="9">
    <source>
        <dbReference type="Google" id="ProtNLM"/>
    </source>
</evidence>
<gene>
    <name evidence="7" type="ORF">GCM10009665_24350</name>
</gene>
<feature type="transmembrane region" description="Helical" evidence="6">
    <location>
        <begin position="111"/>
        <end position="134"/>
    </location>
</feature>
<keyword evidence="3 6" id="KW-0812">Transmembrane</keyword>
<dbReference type="PANTHER" id="PTHR39087:SF2">
    <property type="entry name" value="UPF0104 MEMBRANE PROTEIN MJ1595"/>
    <property type="match status" value="1"/>
</dbReference>
<comment type="subcellular location">
    <subcellularLocation>
        <location evidence="1">Cell membrane</location>
        <topology evidence="1">Multi-pass membrane protein</topology>
    </subcellularLocation>
</comment>
<feature type="transmembrane region" description="Helical" evidence="6">
    <location>
        <begin position="227"/>
        <end position="246"/>
    </location>
</feature>
<feature type="transmembrane region" description="Helical" evidence="6">
    <location>
        <begin position="199"/>
        <end position="220"/>
    </location>
</feature>
<keyword evidence="5 6" id="KW-0472">Membrane</keyword>
<dbReference type="Pfam" id="PF03706">
    <property type="entry name" value="LPG_synthase_TM"/>
    <property type="match status" value="1"/>
</dbReference>
<keyword evidence="4 6" id="KW-1133">Transmembrane helix</keyword>
<reference evidence="8" key="1">
    <citation type="journal article" date="2019" name="Int. J. Syst. Evol. Microbiol.">
        <title>The Global Catalogue of Microorganisms (GCM) 10K type strain sequencing project: providing services to taxonomists for standard genome sequencing and annotation.</title>
        <authorList>
            <consortium name="The Broad Institute Genomics Platform"/>
            <consortium name="The Broad Institute Genome Sequencing Center for Infectious Disease"/>
            <person name="Wu L."/>
            <person name="Ma J."/>
        </authorList>
    </citation>
    <scope>NUCLEOTIDE SEQUENCE [LARGE SCALE GENOMIC DNA]</scope>
    <source>
        <strain evidence="8">JCM 13004</strain>
    </source>
</reference>